<gene>
    <name evidence="3" type="ORF">DPM13_09405</name>
</gene>
<organism evidence="3 4">
    <name type="scientific">Paracoccus mutanolyticus</name>
    <dbReference type="NCBI Taxonomy" id="1499308"/>
    <lineage>
        <taxon>Bacteria</taxon>
        <taxon>Pseudomonadati</taxon>
        <taxon>Pseudomonadota</taxon>
        <taxon>Alphaproteobacteria</taxon>
        <taxon>Rhodobacterales</taxon>
        <taxon>Paracoccaceae</taxon>
        <taxon>Paracoccus</taxon>
    </lineage>
</organism>
<evidence type="ECO:0000259" key="2">
    <source>
        <dbReference type="Pfam" id="PF02492"/>
    </source>
</evidence>
<dbReference type="Gene3D" id="3.40.50.300">
    <property type="entry name" value="P-loop containing nucleotide triphosphate hydrolases"/>
    <property type="match status" value="1"/>
</dbReference>
<dbReference type="InterPro" id="IPR003495">
    <property type="entry name" value="CobW/HypB/UreG_nucleotide-bd"/>
</dbReference>
<dbReference type="EMBL" id="CP030239">
    <property type="protein sequence ID" value="AWX93256.1"/>
    <property type="molecule type" value="Genomic_DNA"/>
</dbReference>
<dbReference type="Pfam" id="PF02492">
    <property type="entry name" value="cobW"/>
    <property type="match status" value="1"/>
</dbReference>
<dbReference type="InterPro" id="IPR027417">
    <property type="entry name" value="P-loop_NTPase"/>
</dbReference>
<reference evidence="3 4" key="1">
    <citation type="submission" date="2018-06" db="EMBL/GenBank/DDBJ databases">
        <title>Complete genome sequence of Paracoccus mutanolyticus strain RSP-02 isolated from cellulosic waste.</title>
        <authorList>
            <person name="Amrutha R.N."/>
            <person name="Shrivastav A."/>
            <person name="Buddana S.K."/>
            <person name="Deshpande U."/>
            <person name="Prakasham R.S."/>
        </authorList>
    </citation>
    <scope>NUCLEOTIDE SEQUENCE [LARGE SCALE GENOMIC DNA]</scope>
    <source>
        <strain evidence="3 4">RSP-02</strain>
    </source>
</reference>
<evidence type="ECO:0000256" key="1">
    <source>
        <dbReference type="SAM" id="MobiDB-lite"/>
    </source>
</evidence>
<feature type="region of interest" description="Disordered" evidence="1">
    <location>
        <begin position="114"/>
        <end position="138"/>
    </location>
</feature>
<sequence>MRAGQGAASRQRPAAHPGLSRTAVIINEFGEIGLDHELVISTTETMVLLQSGCMCCALRGDLEKRRKSRPLCPAGGGVFSLTPGHSAPWCWCASAPARPRAPCSSRWRTKPASPIWWSGPRSSRPSRRRCSTTAQRGTRQIQLAGDLVPSVVHRLSDLSAPLASVGNRGDPPPDGRGEEFHQATPTPDPHSPHPPKPRDMFVRDLHLDTIKVKGRDFR</sequence>
<keyword evidence="4" id="KW-1185">Reference proteome</keyword>
<feature type="domain" description="CobW/HypB/UreG nucleotide-binding" evidence="2">
    <location>
        <begin position="20"/>
        <end position="64"/>
    </location>
</feature>
<dbReference type="Proteomes" id="UP000249922">
    <property type="component" value="Chromosome"/>
</dbReference>
<evidence type="ECO:0000313" key="4">
    <source>
        <dbReference type="Proteomes" id="UP000249922"/>
    </source>
</evidence>
<evidence type="ECO:0000313" key="3">
    <source>
        <dbReference type="EMBL" id="AWX93256.1"/>
    </source>
</evidence>
<accession>A0ABN5M604</accession>
<proteinExistence type="predicted"/>
<feature type="compositionally biased region" description="Basic and acidic residues" evidence="1">
    <location>
        <begin position="171"/>
        <end position="181"/>
    </location>
</feature>
<protein>
    <recommendedName>
        <fullName evidence="2">CobW/HypB/UreG nucleotide-binding domain-containing protein</fullName>
    </recommendedName>
</protein>
<name>A0ABN5M604_9RHOB</name>
<feature type="region of interest" description="Disordered" evidence="1">
    <location>
        <begin position="161"/>
        <end position="201"/>
    </location>
</feature>